<dbReference type="EMBL" id="GBRH01205965">
    <property type="protein sequence ID" value="JAD91930.1"/>
    <property type="molecule type" value="Transcribed_RNA"/>
</dbReference>
<proteinExistence type="predicted"/>
<protein>
    <submittedName>
        <fullName evidence="1">Uncharacterized protein</fullName>
    </submittedName>
</protein>
<sequence length="10" mass="1231">MVTYYIDLLT</sequence>
<evidence type="ECO:0000313" key="1">
    <source>
        <dbReference type="EMBL" id="JAD91930.1"/>
    </source>
</evidence>
<organism evidence="1">
    <name type="scientific">Arundo donax</name>
    <name type="common">Giant reed</name>
    <name type="synonym">Donax arundinaceus</name>
    <dbReference type="NCBI Taxonomy" id="35708"/>
    <lineage>
        <taxon>Eukaryota</taxon>
        <taxon>Viridiplantae</taxon>
        <taxon>Streptophyta</taxon>
        <taxon>Embryophyta</taxon>
        <taxon>Tracheophyta</taxon>
        <taxon>Spermatophyta</taxon>
        <taxon>Magnoliopsida</taxon>
        <taxon>Liliopsida</taxon>
        <taxon>Poales</taxon>
        <taxon>Poaceae</taxon>
        <taxon>PACMAD clade</taxon>
        <taxon>Arundinoideae</taxon>
        <taxon>Arundineae</taxon>
        <taxon>Arundo</taxon>
    </lineage>
</organism>
<reference evidence="1" key="1">
    <citation type="submission" date="2014-09" db="EMBL/GenBank/DDBJ databases">
        <authorList>
            <person name="Magalhaes I.L.F."/>
            <person name="Oliveira U."/>
            <person name="Santos F.R."/>
            <person name="Vidigal T.H.D.A."/>
            <person name="Brescovit A.D."/>
            <person name="Santos A.J."/>
        </authorList>
    </citation>
    <scope>NUCLEOTIDE SEQUENCE</scope>
    <source>
        <tissue evidence="1">Shoot tissue taken approximately 20 cm above the soil surface</tissue>
    </source>
</reference>
<reference evidence="1" key="2">
    <citation type="journal article" date="2015" name="Data Brief">
        <title>Shoot transcriptome of the giant reed, Arundo donax.</title>
        <authorList>
            <person name="Barrero R.A."/>
            <person name="Guerrero F.D."/>
            <person name="Moolhuijzen P."/>
            <person name="Goolsby J.A."/>
            <person name="Tidwell J."/>
            <person name="Bellgard S.E."/>
            <person name="Bellgard M.I."/>
        </authorList>
    </citation>
    <scope>NUCLEOTIDE SEQUENCE</scope>
    <source>
        <tissue evidence="1">Shoot tissue taken approximately 20 cm above the soil surface</tissue>
    </source>
</reference>
<accession>A0A0A9E1Y9</accession>
<name>A0A0A9E1Y9_ARUDO</name>